<dbReference type="PANTHER" id="PTHR34105:SF1">
    <property type="entry name" value="PROLINE-, GLUTAMIC ACID- AND LEUCINE-RICH PROTEIN 1"/>
    <property type="match status" value="1"/>
</dbReference>
<dbReference type="Pfam" id="PF08166">
    <property type="entry name" value="PELP1_HEAT"/>
    <property type="match status" value="2"/>
</dbReference>
<feature type="compositionally biased region" description="Polar residues" evidence="1">
    <location>
        <begin position="594"/>
        <end position="603"/>
    </location>
</feature>
<feature type="region of interest" description="Disordered" evidence="1">
    <location>
        <begin position="509"/>
        <end position="557"/>
    </location>
</feature>
<dbReference type="GO" id="GO:0006364">
    <property type="term" value="P:rRNA processing"/>
    <property type="evidence" value="ECO:0007669"/>
    <property type="project" value="TreeGrafter"/>
</dbReference>
<dbReference type="PANTHER" id="PTHR34105">
    <property type="entry name" value="PROLINE-, GLUTAMIC ACID- AND LEUCINE-RICH PROTEIN 1"/>
    <property type="match status" value="1"/>
</dbReference>
<feature type="region of interest" description="Disordered" evidence="1">
    <location>
        <begin position="593"/>
        <end position="668"/>
    </location>
</feature>
<sequence length="668" mass="73264">MSSIQGKIENLVIDQLTKENPRVVEASVSVFPWLSQCGGGGNQGIKHAESWSSNCHKLLGSLHDTLDQLYEGVESEVEENKRKSEKLSLSPVQGTGMERIVGLHHRLDMLCGCLGGMLSTTFPAVVRIPVPEVIGFIQRTLAVTGRALLLRPSTDHLQLLSVLPFLHTSVLRVLSCLISRYVLPFLHTSVLRVLSCLISSCQKNLISYTSTVNQLLIQTLSWTITEDKADGRKRPYGNLRKEVYSTLVVWVQTLGASSNVHNIIDHLLTQLKRDITPDVDVIKLETSNKKPDQYTEPPNKRKKGNKAGLEGVSTHKALDHLANSDVCLSALAAFRHLLVVAGSLLKVQRIRDIQEITLPLALRVQAFTDQGPPGPYSDPECRRELYHVIQCLFLIPASKCPPPSHCVIRLFTGGQNDPDRKVSSFCQEALTICEAVIHPRVPSLQQTILWTVDGTKIQDVNKTSQVSKSTVDNSLFISGKNRQCGESIFTTSFQDSQSVVKQTNSLIKDDSIGKSGAPSDLPAAMDKPTAEENSSESEEKCSDVAMETEEKEVKKSKTVSTTERLTTKSDDIFTEASTSKDDTLLGNGNEFFSVMSTQPTGTKGATVAPPVGGNRNERTATAVTPAGEFLSEDEETKTHKRKLSEMEESSDQVESMLASFVDAQPDSD</sequence>
<reference evidence="4" key="1">
    <citation type="submission" date="2025-08" db="UniProtKB">
        <authorList>
            <consortium name="RefSeq"/>
        </authorList>
    </citation>
    <scope>IDENTIFICATION</scope>
    <source>
        <tissue evidence="4">Gonads</tissue>
    </source>
</reference>
<gene>
    <name evidence="4" type="primary">LOC106176411</name>
</gene>
<feature type="domain" description="PELP1 middle" evidence="2">
    <location>
        <begin position="375"/>
        <end position="443"/>
    </location>
</feature>
<protein>
    <submittedName>
        <fullName evidence="4">Proline-, glutamic acid- and leucine-rich protein 1-like</fullName>
    </submittedName>
</protein>
<dbReference type="AlphaFoldDB" id="A0A1S3JVC5"/>
<dbReference type="KEGG" id="lak:106176411"/>
<evidence type="ECO:0000313" key="4">
    <source>
        <dbReference type="RefSeq" id="XP_013414242.1"/>
    </source>
</evidence>
<dbReference type="Proteomes" id="UP000085678">
    <property type="component" value="Unplaced"/>
</dbReference>
<dbReference type="RefSeq" id="XP_013414242.1">
    <property type="nucleotide sequence ID" value="XM_013558788.1"/>
</dbReference>
<dbReference type="FunCoup" id="A0A1S3JVC5">
    <property type="interactions" value="82"/>
</dbReference>
<evidence type="ECO:0000259" key="2">
    <source>
        <dbReference type="Pfam" id="PF08166"/>
    </source>
</evidence>
<evidence type="ECO:0000313" key="3">
    <source>
        <dbReference type="Proteomes" id="UP000085678"/>
    </source>
</evidence>
<name>A0A1S3JVC5_LINAN</name>
<evidence type="ECO:0000256" key="1">
    <source>
        <dbReference type="SAM" id="MobiDB-lite"/>
    </source>
</evidence>
<dbReference type="STRING" id="7574.A0A1S3JVC5"/>
<dbReference type="SUPFAM" id="SSF48371">
    <property type="entry name" value="ARM repeat"/>
    <property type="match status" value="1"/>
</dbReference>
<dbReference type="OrthoDB" id="20900at2759"/>
<organism evidence="3 4">
    <name type="scientific">Lingula anatina</name>
    <name type="common">Brachiopod</name>
    <name type="synonym">Lingula unguis</name>
    <dbReference type="NCBI Taxonomy" id="7574"/>
    <lineage>
        <taxon>Eukaryota</taxon>
        <taxon>Metazoa</taxon>
        <taxon>Spiralia</taxon>
        <taxon>Lophotrochozoa</taxon>
        <taxon>Brachiopoda</taxon>
        <taxon>Linguliformea</taxon>
        <taxon>Lingulata</taxon>
        <taxon>Lingulida</taxon>
        <taxon>Linguloidea</taxon>
        <taxon>Lingulidae</taxon>
        <taxon>Lingula</taxon>
    </lineage>
</organism>
<proteinExistence type="predicted"/>
<accession>A0A1S3JVC5</accession>
<feature type="region of interest" description="Disordered" evidence="1">
    <location>
        <begin position="286"/>
        <end position="307"/>
    </location>
</feature>
<keyword evidence="3" id="KW-1185">Reference proteome</keyword>
<dbReference type="InterPro" id="IPR016024">
    <property type="entry name" value="ARM-type_fold"/>
</dbReference>
<feature type="domain" description="PELP1 middle" evidence="2">
    <location>
        <begin position="235"/>
        <end position="288"/>
    </location>
</feature>
<dbReference type="InParanoid" id="A0A1S3JVC5"/>
<dbReference type="GeneID" id="106176411"/>
<dbReference type="InterPro" id="IPR012980">
    <property type="entry name" value="PELP1_middle"/>
</dbReference>
<dbReference type="GO" id="GO:0005634">
    <property type="term" value="C:nucleus"/>
    <property type="evidence" value="ECO:0007669"/>
    <property type="project" value="TreeGrafter"/>
</dbReference>